<evidence type="ECO:0000256" key="1">
    <source>
        <dbReference type="SAM" id="Phobius"/>
    </source>
</evidence>
<protein>
    <recommendedName>
        <fullName evidence="4">DUF3592 domain-containing protein</fullName>
    </recommendedName>
</protein>
<proteinExistence type="predicted"/>
<gene>
    <name evidence="2" type="ORF">Aru02nite_57570</name>
</gene>
<organism evidence="2 3">
    <name type="scientific">Actinocatenispora rupis</name>
    <dbReference type="NCBI Taxonomy" id="519421"/>
    <lineage>
        <taxon>Bacteria</taxon>
        <taxon>Bacillati</taxon>
        <taxon>Actinomycetota</taxon>
        <taxon>Actinomycetes</taxon>
        <taxon>Micromonosporales</taxon>
        <taxon>Micromonosporaceae</taxon>
        <taxon>Actinocatenispora</taxon>
    </lineage>
</organism>
<reference evidence="2" key="1">
    <citation type="submission" date="2021-01" db="EMBL/GenBank/DDBJ databases">
        <title>Whole genome shotgun sequence of Actinocatenispora rupis NBRC 107355.</title>
        <authorList>
            <person name="Komaki H."/>
            <person name="Tamura T."/>
        </authorList>
    </citation>
    <scope>NUCLEOTIDE SEQUENCE</scope>
    <source>
        <strain evidence="2">NBRC 107355</strain>
    </source>
</reference>
<feature type="transmembrane region" description="Helical" evidence="1">
    <location>
        <begin position="116"/>
        <end position="134"/>
    </location>
</feature>
<sequence>MLPLALFAVLLLAGVVLLVRQVILPAVQLIRLRRTGTRLSAQVIDNAPETLAPGKGAALRPVVRYLVDGRRHEGPLANLVSNQGLDVGRAIDVVIDPEAPSQPWAVEEGTWPLGAAWYPVMILVGLAGLWLSVARIR</sequence>
<dbReference type="AlphaFoldDB" id="A0A8J3JH80"/>
<evidence type="ECO:0000313" key="2">
    <source>
        <dbReference type="EMBL" id="GID14868.1"/>
    </source>
</evidence>
<keyword evidence="3" id="KW-1185">Reference proteome</keyword>
<dbReference type="Proteomes" id="UP000612808">
    <property type="component" value="Unassembled WGS sequence"/>
</dbReference>
<evidence type="ECO:0008006" key="4">
    <source>
        <dbReference type="Google" id="ProtNLM"/>
    </source>
</evidence>
<dbReference type="EMBL" id="BOMB01000033">
    <property type="protein sequence ID" value="GID14868.1"/>
    <property type="molecule type" value="Genomic_DNA"/>
</dbReference>
<evidence type="ECO:0000313" key="3">
    <source>
        <dbReference type="Proteomes" id="UP000612808"/>
    </source>
</evidence>
<comment type="caution">
    <text evidence="2">The sequence shown here is derived from an EMBL/GenBank/DDBJ whole genome shotgun (WGS) entry which is preliminary data.</text>
</comment>
<keyword evidence="1" id="KW-0472">Membrane</keyword>
<keyword evidence="1" id="KW-0812">Transmembrane</keyword>
<accession>A0A8J3JH80</accession>
<dbReference type="RefSeq" id="WP_203662842.1">
    <property type="nucleotide sequence ID" value="NZ_BAAAZM010000004.1"/>
</dbReference>
<keyword evidence="1" id="KW-1133">Transmembrane helix</keyword>
<name>A0A8J3JH80_9ACTN</name>